<evidence type="ECO:0000313" key="2">
    <source>
        <dbReference type="EMBL" id="GJT56141.1"/>
    </source>
</evidence>
<sequence>MNKLPLMWSMIKGARNLYLDRASSTKRCLQPWQLESPFRHKCIRKSETKKYDKYVFEWERRKWEIRGKIVEEVEVLDLAGQPVRFGTGFPELESFEEGIREESWKKEMKGEIHAEIFASVDRMDKVRAIIAQAGQKGFEVEGKEEIAYILKKSLYGLKQAPRAWYSKIDDYFKEKGSDQSKSEPTLYVKNKVQMIF</sequence>
<reference evidence="2" key="1">
    <citation type="journal article" date="2022" name="Int. J. Mol. Sci.">
        <title>Draft Genome of Tanacetum Coccineum: Genomic Comparison of Closely Related Tanacetum-Family Plants.</title>
        <authorList>
            <person name="Yamashiro T."/>
            <person name="Shiraishi A."/>
            <person name="Nakayama K."/>
            <person name="Satake H."/>
        </authorList>
    </citation>
    <scope>NUCLEOTIDE SEQUENCE</scope>
</reference>
<dbReference type="EMBL" id="BQNB010016819">
    <property type="protein sequence ID" value="GJT56141.1"/>
    <property type="molecule type" value="Genomic_DNA"/>
</dbReference>
<dbReference type="InterPro" id="IPR013103">
    <property type="entry name" value="RVT_2"/>
</dbReference>
<evidence type="ECO:0000259" key="1">
    <source>
        <dbReference type="Pfam" id="PF07727"/>
    </source>
</evidence>
<name>A0ABQ5EYJ3_9ASTR</name>
<dbReference type="Pfam" id="PF07727">
    <property type="entry name" value="RVT_2"/>
    <property type="match status" value="1"/>
</dbReference>
<gene>
    <name evidence="2" type="ORF">Tco_0991195</name>
</gene>
<proteinExistence type="predicted"/>
<keyword evidence="3" id="KW-1185">Reference proteome</keyword>
<comment type="caution">
    <text evidence="2">The sequence shown here is derived from an EMBL/GenBank/DDBJ whole genome shotgun (WGS) entry which is preliminary data.</text>
</comment>
<protein>
    <submittedName>
        <fullName evidence="2">Retrovirus-related pol polyprotein from transposon TNT 1-94</fullName>
    </submittedName>
</protein>
<feature type="domain" description="Reverse transcriptase Ty1/copia-type" evidence="1">
    <location>
        <begin position="136"/>
        <end position="190"/>
    </location>
</feature>
<reference evidence="2" key="2">
    <citation type="submission" date="2022-01" db="EMBL/GenBank/DDBJ databases">
        <authorList>
            <person name="Yamashiro T."/>
            <person name="Shiraishi A."/>
            <person name="Satake H."/>
            <person name="Nakayama K."/>
        </authorList>
    </citation>
    <scope>NUCLEOTIDE SEQUENCE</scope>
</reference>
<organism evidence="2 3">
    <name type="scientific">Tanacetum coccineum</name>
    <dbReference type="NCBI Taxonomy" id="301880"/>
    <lineage>
        <taxon>Eukaryota</taxon>
        <taxon>Viridiplantae</taxon>
        <taxon>Streptophyta</taxon>
        <taxon>Embryophyta</taxon>
        <taxon>Tracheophyta</taxon>
        <taxon>Spermatophyta</taxon>
        <taxon>Magnoliopsida</taxon>
        <taxon>eudicotyledons</taxon>
        <taxon>Gunneridae</taxon>
        <taxon>Pentapetalae</taxon>
        <taxon>asterids</taxon>
        <taxon>campanulids</taxon>
        <taxon>Asterales</taxon>
        <taxon>Asteraceae</taxon>
        <taxon>Asteroideae</taxon>
        <taxon>Anthemideae</taxon>
        <taxon>Anthemidinae</taxon>
        <taxon>Tanacetum</taxon>
    </lineage>
</organism>
<evidence type="ECO:0000313" key="3">
    <source>
        <dbReference type="Proteomes" id="UP001151760"/>
    </source>
</evidence>
<accession>A0ABQ5EYJ3</accession>
<dbReference type="Proteomes" id="UP001151760">
    <property type="component" value="Unassembled WGS sequence"/>
</dbReference>